<dbReference type="AlphaFoldDB" id="A0A7W8N556"/>
<dbReference type="EMBL" id="JACHDZ010000003">
    <property type="protein sequence ID" value="MBB5344236.1"/>
    <property type="molecule type" value="Genomic_DNA"/>
</dbReference>
<dbReference type="PRINTS" id="PR00778">
    <property type="entry name" value="HTHARSR"/>
</dbReference>
<dbReference type="PANTHER" id="PTHR38600">
    <property type="entry name" value="TRANSCRIPTIONAL REGULATORY PROTEIN"/>
    <property type="match status" value="1"/>
</dbReference>
<keyword evidence="3" id="KW-0238">DNA-binding</keyword>
<dbReference type="GO" id="GO:0003677">
    <property type="term" value="F:DNA binding"/>
    <property type="evidence" value="ECO:0007669"/>
    <property type="project" value="UniProtKB-KW"/>
</dbReference>
<name>A0A7W8N556_9BACT</name>
<dbReference type="InterPro" id="IPR036390">
    <property type="entry name" value="WH_DNA-bd_sf"/>
</dbReference>
<gene>
    <name evidence="3" type="ORF">HDF10_002215</name>
</gene>
<evidence type="ECO:0000313" key="3">
    <source>
        <dbReference type="EMBL" id="MBB5344236.1"/>
    </source>
</evidence>
<evidence type="ECO:0000256" key="1">
    <source>
        <dbReference type="SAM" id="MobiDB-lite"/>
    </source>
</evidence>
<proteinExistence type="predicted"/>
<dbReference type="GO" id="GO:0003700">
    <property type="term" value="F:DNA-binding transcription factor activity"/>
    <property type="evidence" value="ECO:0007669"/>
    <property type="project" value="InterPro"/>
</dbReference>
<sequence>MVELSVTSLDSVFHALSDATRRAILRDVSREARTVGQIAEPYNMSLAAVSKHLQVLERADLIRREKKGNFRMVQLNADSLRAAQEWLAYYETFWTGQLDALQNYLETAETPGEDVRNGNSGTGTEEE</sequence>
<dbReference type="InterPro" id="IPR001845">
    <property type="entry name" value="HTH_ArsR_DNA-bd_dom"/>
</dbReference>
<dbReference type="Gene3D" id="1.10.10.10">
    <property type="entry name" value="Winged helix-like DNA-binding domain superfamily/Winged helix DNA-binding domain"/>
    <property type="match status" value="1"/>
</dbReference>
<dbReference type="CDD" id="cd00090">
    <property type="entry name" value="HTH_ARSR"/>
    <property type="match status" value="1"/>
</dbReference>
<dbReference type="Proteomes" id="UP000569092">
    <property type="component" value="Unassembled WGS sequence"/>
</dbReference>
<dbReference type="Pfam" id="PF12840">
    <property type="entry name" value="HTH_20"/>
    <property type="match status" value="1"/>
</dbReference>
<reference evidence="3 4" key="1">
    <citation type="submission" date="2020-08" db="EMBL/GenBank/DDBJ databases">
        <title>Genomic Encyclopedia of Type Strains, Phase IV (KMG-V): Genome sequencing to study the core and pangenomes of soil and plant-associated prokaryotes.</title>
        <authorList>
            <person name="Whitman W."/>
        </authorList>
    </citation>
    <scope>NUCLEOTIDE SEQUENCE [LARGE SCALE GENOMIC DNA]</scope>
    <source>
        <strain evidence="3 4">M8US30</strain>
    </source>
</reference>
<dbReference type="InterPro" id="IPR036388">
    <property type="entry name" value="WH-like_DNA-bd_sf"/>
</dbReference>
<feature type="domain" description="HTH arsR-type" evidence="2">
    <location>
        <begin position="1"/>
        <end position="95"/>
    </location>
</feature>
<accession>A0A7W8N556</accession>
<dbReference type="PANTHER" id="PTHR38600:SF2">
    <property type="entry name" value="SLL0088 PROTEIN"/>
    <property type="match status" value="1"/>
</dbReference>
<protein>
    <submittedName>
        <fullName evidence="3">DNA-binding transcriptional ArsR family regulator</fullName>
    </submittedName>
</protein>
<dbReference type="PROSITE" id="PS50987">
    <property type="entry name" value="HTH_ARSR_2"/>
    <property type="match status" value="1"/>
</dbReference>
<organism evidence="3 4">
    <name type="scientific">Tunturiibacter lichenicola</name>
    <dbReference type="NCBI Taxonomy" id="2051959"/>
    <lineage>
        <taxon>Bacteria</taxon>
        <taxon>Pseudomonadati</taxon>
        <taxon>Acidobacteriota</taxon>
        <taxon>Terriglobia</taxon>
        <taxon>Terriglobales</taxon>
        <taxon>Acidobacteriaceae</taxon>
        <taxon>Tunturiibacter</taxon>
    </lineage>
</organism>
<evidence type="ECO:0000259" key="2">
    <source>
        <dbReference type="PROSITE" id="PS50987"/>
    </source>
</evidence>
<feature type="region of interest" description="Disordered" evidence="1">
    <location>
        <begin position="108"/>
        <end position="127"/>
    </location>
</feature>
<dbReference type="SMART" id="SM00418">
    <property type="entry name" value="HTH_ARSR"/>
    <property type="match status" value="1"/>
</dbReference>
<comment type="caution">
    <text evidence="3">The sequence shown here is derived from an EMBL/GenBank/DDBJ whole genome shotgun (WGS) entry which is preliminary data.</text>
</comment>
<dbReference type="InterPro" id="IPR011991">
    <property type="entry name" value="ArsR-like_HTH"/>
</dbReference>
<evidence type="ECO:0000313" key="4">
    <source>
        <dbReference type="Proteomes" id="UP000569092"/>
    </source>
</evidence>
<dbReference type="SUPFAM" id="SSF46785">
    <property type="entry name" value="Winged helix' DNA-binding domain"/>
    <property type="match status" value="1"/>
</dbReference>
<feature type="compositionally biased region" description="Polar residues" evidence="1">
    <location>
        <begin position="117"/>
        <end position="127"/>
    </location>
</feature>
<dbReference type="NCBIfam" id="NF033788">
    <property type="entry name" value="HTH_metalloreg"/>
    <property type="match status" value="1"/>
</dbReference>